<proteinExistence type="predicted"/>
<reference evidence="6 7" key="1">
    <citation type="submission" date="2018-01" db="EMBL/GenBank/DDBJ databases">
        <authorList>
            <person name="Clerissi C."/>
        </authorList>
    </citation>
    <scope>NUCLEOTIDE SEQUENCE [LARGE SCALE GENOMIC DNA]</scope>
    <source>
        <strain evidence="6">Cupriavidus taiwanensis LMG 19430</strain>
    </source>
</reference>
<evidence type="ECO:0000256" key="4">
    <source>
        <dbReference type="PROSITE-ProRule" id="PRU00335"/>
    </source>
</evidence>
<evidence type="ECO:0000256" key="3">
    <source>
        <dbReference type="ARBA" id="ARBA00023163"/>
    </source>
</evidence>
<dbReference type="SUPFAM" id="SSF46689">
    <property type="entry name" value="Homeodomain-like"/>
    <property type="match status" value="1"/>
</dbReference>
<feature type="domain" description="HTH tetR-type" evidence="5">
    <location>
        <begin position="30"/>
        <end position="90"/>
    </location>
</feature>
<sequence>MVAGFPYPSARWVGDIDILPTRRYKPVMTVDRRTALLQHAEYLIRTRGYSDFSYADLAKSASISKPAVHHYFPTKEDLGVALVNEYLERFRECLSRIDAKHRKAKDKLVAHAQLFADSLNDGMLPLCGALSAEWSVLPESMRSLTSTFFQLHLQWLERIIEGGIAAGELRADRSAKRSALMLLSSLEGGSLVGWALRDNASILTGFEESLRELAV</sequence>
<dbReference type="InterPro" id="IPR036271">
    <property type="entry name" value="Tet_transcr_reg_TetR-rel_C_sf"/>
</dbReference>
<evidence type="ECO:0000259" key="5">
    <source>
        <dbReference type="PROSITE" id="PS50977"/>
    </source>
</evidence>
<dbReference type="Proteomes" id="UP000257016">
    <property type="component" value="Unassembled WGS sequence"/>
</dbReference>
<dbReference type="PANTHER" id="PTHR47506:SF1">
    <property type="entry name" value="HTH-TYPE TRANSCRIPTIONAL REGULATOR YJDC"/>
    <property type="match status" value="1"/>
</dbReference>
<dbReference type="InterPro" id="IPR001647">
    <property type="entry name" value="HTH_TetR"/>
</dbReference>
<dbReference type="InterPro" id="IPR009057">
    <property type="entry name" value="Homeodomain-like_sf"/>
</dbReference>
<evidence type="ECO:0000256" key="2">
    <source>
        <dbReference type="ARBA" id="ARBA00023125"/>
    </source>
</evidence>
<protein>
    <submittedName>
        <fullName evidence="6">Transcriptional regulator, TetR family</fullName>
    </submittedName>
</protein>
<keyword evidence="3" id="KW-0804">Transcription</keyword>
<dbReference type="PROSITE" id="PS50977">
    <property type="entry name" value="HTH_TETR_2"/>
    <property type="match status" value="1"/>
</dbReference>
<dbReference type="PANTHER" id="PTHR47506">
    <property type="entry name" value="TRANSCRIPTIONAL REGULATORY PROTEIN"/>
    <property type="match status" value="1"/>
</dbReference>
<name>A0A975XIN2_9BURK</name>
<feature type="DNA-binding region" description="H-T-H motif" evidence="4">
    <location>
        <begin position="53"/>
        <end position="72"/>
    </location>
</feature>
<dbReference type="Gene3D" id="1.10.357.10">
    <property type="entry name" value="Tetracycline Repressor, domain 2"/>
    <property type="match status" value="1"/>
</dbReference>
<keyword evidence="1" id="KW-0805">Transcription regulation</keyword>
<accession>A0A975XIN2</accession>
<dbReference type="GO" id="GO:0003677">
    <property type="term" value="F:DNA binding"/>
    <property type="evidence" value="ECO:0007669"/>
    <property type="project" value="UniProtKB-UniRule"/>
</dbReference>
<evidence type="ECO:0000313" key="6">
    <source>
        <dbReference type="EMBL" id="SOY71880.1"/>
    </source>
</evidence>
<dbReference type="PRINTS" id="PR00455">
    <property type="entry name" value="HTHTETR"/>
</dbReference>
<evidence type="ECO:0000313" key="7">
    <source>
        <dbReference type="Proteomes" id="UP000257016"/>
    </source>
</evidence>
<comment type="caution">
    <text evidence="6">The sequence shown here is derived from an EMBL/GenBank/DDBJ whole genome shotgun (WGS) entry which is preliminary data.</text>
</comment>
<dbReference type="AlphaFoldDB" id="A0A975XIN2"/>
<dbReference type="EMBL" id="OFSN01000019">
    <property type="protein sequence ID" value="SOY71880.1"/>
    <property type="molecule type" value="Genomic_DNA"/>
</dbReference>
<organism evidence="6 7">
    <name type="scientific">Cupriavidus taiwanensis</name>
    <dbReference type="NCBI Taxonomy" id="164546"/>
    <lineage>
        <taxon>Bacteria</taxon>
        <taxon>Pseudomonadati</taxon>
        <taxon>Pseudomonadota</taxon>
        <taxon>Betaproteobacteria</taxon>
        <taxon>Burkholderiales</taxon>
        <taxon>Burkholderiaceae</taxon>
        <taxon>Cupriavidus</taxon>
    </lineage>
</organism>
<dbReference type="SUPFAM" id="SSF48498">
    <property type="entry name" value="Tetracyclin repressor-like, C-terminal domain"/>
    <property type="match status" value="1"/>
</dbReference>
<keyword evidence="2 4" id="KW-0238">DNA-binding</keyword>
<evidence type="ECO:0000256" key="1">
    <source>
        <dbReference type="ARBA" id="ARBA00023015"/>
    </source>
</evidence>
<gene>
    <name evidence="6" type="ORF">CBM2586_B130600</name>
</gene>
<dbReference type="Pfam" id="PF00440">
    <property type="entry name" value="TetR_N"/>
    <property type="match status" value="1"/>
</dbReference>